<feature type="compositionally biased region" description="Low complexity" evidence="1">
    <location>
        <begin position="273"/>
        <end position="298"/>
    </location>
</feature>
<dbReference type="GO" id="GO:0015074">
    <property type="term" value="P:DNA integration"/>
    <property type="evidence" value="ECO:0007669"/>
    <property type="project" value="InterPro"/>
</dbReference>
<feature type="compositionally biased region" description="Polar residues" evidence="1">
    <location>
        <begin position="1921"/>
        <end position="1931"/>
    </location>
</feature>
<protein>
    <recommendedName>
        <fullName evidence="2">Integrase catalytic domain-containing protein</fullName>
    </recommendedName>
</protein>
<accession>A0A1Q9CXE1</accession>
<reference evidence="3 4" key="1">
    <citation type="submission" date="2016-02" db="EMBL/GenBank/DDBJ databases">
        <title>Genome analysis of coral dinoflagellate symbionts highlights evolutionary adaptations to a symbiotic lifestyle.</title>
        <authorList>
            <person name="Aranda M."/>
            <person name="Li Y."/>
            <person name="Liew Y.J."/>
            <person name="Baumgarten S."/>
            <person name="Simakov O."/>
            <person name="Wilson M."/>
            <person name="Piel J."/>
            <person name="Ashoor H."/>
            <person name="Bougouffa S."/>
            <person name="Bajic V.B."/>
            <person name="Ryu T."/>
            <person name="Ravasi T."/>
            <person name="Bayer T."/>
            <person name="Micklem G."/>
            <person name="Kim H."/>
            <person name="Bhak J."/>
            <person name="Lajeunesse T.C."/>
            <person name="Voolstra C.R."/>
        </authorList>
    </citation>
    <scope>NUCLEOTIDE SEQUENCE [LARGE SCALE GENOMIC DNA]</scope>
    <source>
        <strain evidence="3 4">CCMP2467</strain>
    </source>
</reference>
<feature type="region of interest" description="Disordered" evidence="1">
    <location>
        <begin position="273"/>
        <end position="374"/>
    </location>
</feature>
<name>A0A1Q9CXE1_SYMMI</name>
<dbReference type="OrthoDB" id="439836at2759"/>
<dbReference type="PROSITE" id="PS50994">
    <property type="entry name" value="INTEGRASE"/>
    <property type="match status" value="1"/>
</dbReference>
<gene>
    <name evidence="3" type="ORF">AK812_SmicGene31175</name>
</gene>
<dbReference type="Proteomes" id="UP000186817">
    <property type="component" value="Unassembled WGS sequence"/>
</dbReference>
<comment type="caution">
    <text evidence="3">The sequence shown here is derived from an EMBL/GenBank/DDBJ whole genome shotgun (WGS) entry which is preliminary data.</text>
</comment>
<feature type="region of interest" description="Disordered" evidence="1">
    <location>
        <begin position="1321"/>
        <end position="1351"/>
    </location>
</feature>
<evidence type="ECO:0000313" key="4">
    <source>
        <dbReference type="Proteomes" id="UP000186817"/>
    </source>
</evidence>
<dbReference type="SUPFAM" id="SSF53098">
    <property type="entry name" value="Ribonuclease H-like"/>
    <property type="match status" value="1"/>
</dbReference>
<feature type="region of interest" description="Disordered" evidence="1">
    <location>
        <begin position="1778"/>
        <end position="1948"/>
    </location>
</feature>
<dbReference type="InterPro" id="IPR001584">
    <property type="entry name" value="Integrase_cat-core"/>
</dbReference>
<feature type="domain" description="Integrase catalytic" evidence="2">
    <location>
        <begin position="1418"/>
        <end position="1590"/>
    </location>
</feature>
<keyword evidence="4" id="KW-1185">Reference proteome</keyword>
<feature type="compositionally biased region" description="Low complexity" evidence="1">
    <location>
        <begin position="887"/>
        <end position="912"/>
    </location>
</feature>
<feature type="region of interest" description="Disordered" evidence="1">
    <location>
        <begin position="406"/>
        <end position="461"/>
    </location>
</feature>
<feature type="compositionally biased region" description="Acidic residues" evidence="1">
    <location>
        <begin position="320"/>
        <end position="362"/>
    </location>
</feature>
<feature type="compositionally biased region" description="Basic and acidic residues" evidence="1">
    <location>
        <begin position="409"/>
        <end position="420"/>
    </location>
</feature>
<evidence type="ECO:0000259" key="2">
    <source>
        <dbReference type="PROSITE" id="PS50994"/>
    </source>
</evidence>
<dbReference type="InterPro" id="IPR036397">
    <property type="entry name" value="RNaseH_sf"/>
</dbReference>
<evidence type="ECO:0000313" key="3">
    <source>
        <dbReference type="EMBL" id="OLP87591.1"/>
    </source>
</evidence>
<dbReference type="InterPro" id="IPR012337">
    <property type="entry name" value="RNaseH-like_sf"/>
</dbReference>
<evidence type="ECO:0000256" key="1">
    <source>
        <dbReference type="SAM" id="MobiDB-lite"/>
    </source>
</evidence>
<feature type="region of interest" description="Disordered" evidence="1">
    <location>
        <begin position="1"/>
        <end position="93"/>
    </location>
</feature>
<feature type="compositionally biased region" description="Basic and acidic residues" evidence="1">
    <location>
        <begin position="1325"/>
        <end position="1337"/>
    </location>
</feature>
<feature type="region of interest" description="Disordered" evidence="1">
    <location>
        <begin position="887"/>
        <end position="926"/>
    </location>
</feature>
<feature type="region of interest" description="Disordered" evidence="1">
    <location>
        <begin position="804"/>
        <end position="873"/>
    </location>
</feature>
<dbReference type="GO" id="GO:0003676">
    <property type="term" value="F:nucleic acid binding"/>
    <property type="evidence" value="ECO:0007669"/>
    <property type="project" value="InterPro"/>
</dbReference>
<organism evidence="3 4">
    <name type="scientific">Symbiodinium microadriaticum</name>
    <name type="common">Dinoflagellate</name>
    <name type="synonym">Zooxanthella microadriatica</name>
    <dbReference type="NCBI Taxonomy" id="2951"/>
    <lineage>
        <taxon>Eukaryota</taxon>
        <taxon>Sar</taxon>
        <taxon>Alveolata</taxon>
        <taxon>Dinophyceae</taxon>
        <taxon>Suessiales</taxon>
        <taxon>Symbiodiniaceae</taxon>
        <taxon>Symbiodinium</taxon>
    </lineage>
</organism>
<feature type="compositionally biased region" description="Low complexity" evidence="1">
    <location>
        <begin position="441"/>
        <end position="454"/>
    </location>
</feature>
<sequence length="2567" mass="285247">MAAPAFDDDLFDFTGAASSEDESAESALQADGVNDDAGAATKDSGDVGGGEDTPTPAPPRRRRGSRGGASAGAQPGEKRWRSGAIPQAPGFDGDVERNPYCLRHYKRRLMRWVRITKEFLPAGEQALRALEQLTGEAELEFEEISDDLFDNDQGIQKLIEHLEAAFGEREIFRQGGVIREFENVGRLQGESVTAFVRRFQLLERKLQDSRVPAYPEQARTVKLLDGLKLDERAITSLLLAAGNKYQMKPILEAIRIQYPPGMSVTGLPRGLATLSSRSSRSSTTRASSYKASSSASTRRSTRSARPQRWSQWNTDWQDGVLEEEPEEQEYEESPGVDQGEDADEYEPIEEPDYPEEDDDEMIPDQNDQAGAEDDNEVSALIAAAEALTVTSRKLAGLVQSRGYYQNADAKGKGKSGDKGKGKGKGGKLGGKSKGKGKGKPSSKGPSSKKGSGKSANSASDRQGRLRGSLCLGCGAADHWIRDCPHVTTFQAQVATADLELDPEGMPVSQSWMTQVADAESEEENTIVYEIPRPPSVLLSTCDDASFLIADTGCQRQVAGRKWHAQRQHELQLMPNRFPEVCRFSFGPHKGVPSQGRWLYPAGIAGELVMLGISEVDVDAPGLLSRPAMEALGAVPDLVEGRVTFKALGGKSAKLYLSPCRHLALKIDEWPEDECSVHAMQSCLEFGKQGPPDVVHPNAFPPERVRLEAIGNSRVAKALPDALQDQIRRSSMAVPLAGDHAAMAASSALQLSKYPRDPARCDHTGGAGTRVYGAAGVRIRICDNCGSRWALTATGEALEVVPKANPNAKTPLGLTEAQKQRVITPKSKAKAAGGPNDVPLGKSSQPSLGYSPGLLQGRASGLMAPPPPPSMTPSIPTRTTALFRMNGQRRMQQRQWHSTTPASSDTDAMSTTSRRSRGSAWGRPQYRDGTYMDQEEMDAILIAQNDDINLMEERMNRDDWEGEQFDDLPDDMRRVRKRLAGASRAMFEADFIELYEGDVDQFSEAAVSAGLRVIQPLRLRHLPDNFFDVLTDRLRFQLPYLIVWNRGPHDEASLPAAGHLRSRMLQLVRDLFYDDVHFFIIHHGNYEFLEDPDCKQLHGLPGVQVLQVGPDTRCLSSSPCVLASLRGEGTFSTTTSAAVIEGLQLSLRADGDERWCQHRLEDEDPNLGYQAWISGMNRDDLSEDFMLMWEPPGEINYGSWFLDINRHHESWKPLLEEAEKRLRGMTSSSVTLKTSPFLEQVKALVPWDLKKVQLFRAPKQRRLPQDILMDGIQHRGAALLYNDDSIALEAEAIATIINSPTGKYGTPVRVCIYFYGNAPATSMNPEENKQPEAARKPNNEPPSSLEDQMMPHQPGYRDISFPGSDAPTWVQQVLRRMHTNLGHPPREALVRQLVTAGASEVSIRAARKLRCETCLRVSPPHQPRATKVVQARRFNDRVYMDIVYVKDIRGGPHMFLNLVDDGTVYQAVTRLTSRSEEAVVTALVNGWFTYFGPPDELTIDAEGAFRGMRFETLTAQLNVSVRCVPPDSHWQLGKAERHGQALKYNSSRLIHQFAALTPAEVNVCVLMACYSKNRLIRRSGSSPNQWVFGRDPKLPASLLSDGGSVESAQLTNDSERLLQLESIRTHALMNHHRYEAHESLRASLLRKSRPFRGSFEPGQRVAYFRKSTQTGDGEGSIEGYRQGVVLALDRNPSSNVAANIWIRNSRGRIVQCSPEQCRPVAGEQEWWVPDEQDLEVLKNCDQELRIHPRAFRAPDDRPSPADDKHLLDKSAAEFNKTTDEPLDSAFSLGSPAPATPVAPATPSALAPRPMPLVLDDKGNPVQESPMFSPLMFIPKTPRSAPGTPRARARSRSITRRTSTVEPDQTKGPPEQDRRPSDLALPGPPDDALNKDTSEMPRLISGSDRTNLPGQDPPSDRALPGSRGNSRRVSTDSGLGLFRQPSQQSGQLRSIDETVQEVARGVKRPPDVAVDELGPTSTTVAKALTDPNSATGSKPFPSELESEALLLFCKDCGEQYRVFPQECPRCGGQCPVSNPLQVTSWLDEVKEKEAFDQMVGAPMTRDEFVPPEYRFEKPDELDYYQTPADALVSTPTTTEPAMHRLDVLRRHGRGGHLRHGWDGSPSEVQPFVFSDAFLTAAHLSGADQPEVPEITVERIFYTTTSPAPSLSEQLAKVLLRQRDFGHESCHQLLQVVQLRKPSRQCLSADRPGAGSLTLGYFSHGRQLGFTKDTIYHKYLARYLGRYLRFHGMIGDISSIFISNNVHSMYHTDRHNSRGSLNWQISFGQYVGGDLWVEREDYDLKYHLMERRKVLGQYRYGYVLDTRKKLQSFRPDRRHGSDDFHGDRLVVTAYQTRLVDKAPDEDLEELKKLGFRSKRSTAGPVILTATESVNDARGSDLHYVPVTEAYPVKEQSAVAKDSERLIALESSSEEEGHDGTFETRRAELQARKKEIHWRSLTEEEKPAFVEAVQKEWAEWLRWSSCKEVRVKPDEVPAHLILRSRLCYRWKPVPEGQRAKARIVVAGFKDPHLGLLTRDAPVLARTSFHLILQSMVVVSPREVVERGRQIRVFTR</sequence>
<dbReference type="EMBL" id="LSRX01000853">
    <property type="protein sequence ID" value="OLP87591.1"/>
    <property type="molecule type" value="Genomic_DNA"/>
</dbReference>
<dbReference type="Gene3D" id="3.30.420.10">
    <property type="entry name" value="Ribonuclease H-like superfamily/Ribonuclease H"/>
    <property type="match status" value="1"/>
</dbReference>
<feature type="compositionally biased region" description="Acidic residues" evidence="1">
    <location>
        <begin position="1"/>
        <end position="11"/>
    </location>
</feature>
<proteinExistence type="predicted"/>
<feature type="compositionally biased region" description="Low complexity" evidence="1">
    <location>
        <begin position="1789"/>
        <end position="1806"/>
    </location>
</feature>
<feature type="compositionally biased region" description="Basic residues" evidence="1">
    <location>
        <begin position="421"/>
        <end position="440"/>
    </location>
</feature>